<accession>A0ABS4EUP2</accession>
<dbReference type="GO" id="GO:0016829">
    <property type="term" value="F:lyase activity"/>
    <property type="evidence" value="ECO:0007669"/>
    <property type="project" value="UniProtKB-KW"/>
</dbReference>
<comment type="caution">
    <text evidence="2">The sequence shown here is derived from an EMBL/GenBank/DDBJ whole genome shotgun (WGS) entry which is preliminary data.</text>
</comment>
<dbReference type="Gene3D" id="3.10.180.10">
    <property type="entry name" value="2,3-Dihydroxybiphenyl 1,2-Dioxygenase, domain 1"/>
    <property type="match status" value="1"/>
</dbReference>
<dbReference type="Pfam" id="PF18029">
    <property type="entry name" value="Glyoxalase_6"/>
    <property type="match status" value="1"/>
</dbReference>
<dbReference type="EMBL" id="JAGGJV010000011">
    <property type="protein sequence ID" value="MBP1861648.1"/>
    <property type="molecule type" value="Genomic_DNA"/>
</dbReference>
<dbReference type="SUPFAM" id="SSF54593">
    <property type="entry name" value="Glyoxalase/Bleomycin resistance protein/Dihydroxybiphenyl dioxygenase"/>
    <property type="match status" value="1"/>
</dbReference>
<dbReference type="RefSeq" id="WP_209856210.1">
    <property type="nucleotide sequence ID" value="NZ_JAGGJV010000011.1"/>
</dbReference>
<name>A0ABS4EUP2_9HYPH</name>
<dbReference type="PANTHER" id="PTHR33993">
    <property type="entry name" value="GLYOXALASE-RELATED"/>
    <property type="match status" value="1"/>
</dbReference>
<dbReference type="InterPro" id="IPR052164">
    <property type="entry name" value="Anthracycline_SecMetBiosynth"/>
</dbReference>
<gene>
    <name evidence="2" type="ORF">J2Z75_005177</name>
</gene>
<dbReference type="Proteomes" id="UP000823786">
    <property type="component" value="Unassembled WGS sequence"/>
</dbReference>
<reference evidence="2 3" key="1">
    <citation type="submission" date="2021-03" db="EMBL/GenBank/DDBJ databases">
        <title>Genomic Encyclopedia of Type Strains, Phase IV (KMG-IV): sequencing the most valuable type-strain genomes for metagenomic binning, comparative biology and taxonomic classification.</title>
        <authorList>
            <person name="Goeker M."/>
        </authorList>
    </citation>
    <scope>NUCLEOTIDE SEQUENCE [LARGE SCALE GENOMIC DNA]</scope>
    <source>
        <strain evidence="2 3">DSM 26427</strain>
    </source>
</reference>
<dbReference type="InterPro" id="IPR037523">
    <property type="entry name" value="VOC_core"/>
</dbReference>
<evidence type="ECO:0000259" key="1">
    <source>
        <dbReference type="PROSITE" id="PS51819"/>
    </source>
</evidence>
<keyword evidence="3" id="KW-1185">Reference proteome</keyword>
<organism evidence="2 3">
    <name type="scientific">Rhizobium herbae</name>
    <dbReference type="NCBI Taxonomy" id="508661"/>
    <lineage>
        <taxon>Bacteria</taxon>
        <taxon>Pseudomonadati</taxon>
        <taxon>Pseudomonadota</taxon>
        <taxon>Alphaproteobacteria</taxon>
        <taxon>Hyphomicrobiales</taxon>
        <taxon>Rhizobiaceae</taxon>
        <taxon>Rhizobium/Agrobacterium group</taxon>
        <taxon>Rhizobium</taxon>
    </lineage>
</organism>
<sequence length="114" mass="11918">MPSDQKTHSTIGHFDIAGEDVQTLAGFYQAMFGWDVTPRGPGYAQVETPGLRGALVEAPDPGLTLGIVVPDLDAALGRATVEGGTVTMAAMDNGWIRKGQVRDPAGNLLTLIQG</sequence>
<dbReference type="PROSITE" id="PS51819">
    <property type="entry name" value="VOC"/>
    <property type="match status" value="1"/>
</dbReference>
<evidence type="ECO:0000313" key="3">
    <source>
        <dbReference type="Proteomes" id="UP000823786"/>
    </source>
</evidence>
<feature type="domain" description="VOC" evidence="1">
    <location>
        <begin position="10"/>
        <end position="114"/>
    </location>
</feature>
<proteinExistence type="predicted"/>
<keyword evidence="2" id="KW-0456">Lyase</keyword>
<evidence type="ECO:0000313" key="2">
    <source>
        <dbReference type="EMBL" id="MBP1861648.1"/>
    </source>
</evidence>
<dbReference type="InterPro" id="IPR029068">
    <property type="entry name" value="Glyas_Bleomycin-R_OHBP_Dase"/>
</dbReference>
<dbReference type="InterPro" id="IPR041581">
    <property type="entry name" value="Glyoxalase_6"/>
</dbReference>
<protein>
    <submittedName>
        <fullName evidence="2">Enzyme related to lactoylglutathione lyase</fullName>
    </submittedName>
</protein>